<dbReference type="eggNOG" id="COG1180">
    <property type="taxonomic scope" value="Bacteria"/>
</dbReference>
<dbReference type="GO" id="GO:0046872">
    <property type="term" value="F:metal ion binding"/>
    <property type="evidence" value="ECO:0007669"/>
    <property type="project" value="UniProtKB-KW"/>
</dbReference>
<dbReference type="InterPro" id="IPR012839">
    <property type="entry name" value="Organic_radical_activase"/>
</dbReference>
<dbReference type="RefSeq" id="WP_023051297.1">
    <property type="nucleotide sequence ID" value="NZ_CP173062.2"/>
</dbReference>
<evidence type="ECO:0000256" key="8">
    <source>
        <dbReference type="ARBA" id="ARBA00023014"/>
    </source>
</evidence>
<evidence type="ECO:0000256" key="3">
    <source>
        <dbReference type="ARBA" id="ARBA00022485"/>
    </source>
</evidence>
<name>U7V9H8_9FUSO</name>
<evidence type="ECO:0000256" key="1">
    <source>
        <dbReference type="ARBA" id="ARBA00001966"/>
    </source>
</evidence>
<dbReference type="Gene3D" id="3.20.20.70">
    <property type="entry name" value="Aldolase class I"/>
    <property type="match status" value="1"/>
</dbReference>
<feature type="domain" description="4Fe-4S ferredoxin-type" evidence="9">
    <location>
        <begin position="46"/>
        <end position="75"/>
    </location>
</feature>
<dbReference type="PANTHER" id="PTHR30352">
    <property type="entry name" value="PYRUVATE FORMATE-LYASE-ACTIVATING ENZYME"/>
    <property type="match status" value="1"/>
</dbReference>
<organism evidence="11 12">
    <name type="scientific">Cetobacterium somerae ATCC BAA-474</name>
    <dbReference type="NCBI Taxonomy" id="1319815"/>
    <lineage>
        <taxon>Bacteria</taxon>
        <taxon>Fusobacteriati</taxon>
        <taxon>Fusobacteriota</taxon>
        <taxon>Fusobacteriia</taxon>
        <taxon>Fusobacteriales</taxon>
        <taxon>Fusobacteriaceae</taxon>
        <taxon>Cetobacterium</taxon>
    </lineage>
</organism>
<keyword evidence="12" id="KW-1185">Reference proteome</keyword>
<dbReference type="InterPro" id="IPR007197">
    <property type="entry name" value="rSAM"/>
</dbReference>
<dbReference type="InterPro" id="IPR034457">
    <property type="entry name" value="Organic_radical-activating"/>
</dbReference>
<dbReference type="NCBIfam" id="TIGR02494">
    <property type="entry name" value="PFLE_PFLC"/>
    <property type="match status" value="1"/>
</dbReference>
<dbReference type="SUPFAM" id="SSF54862">
    <property type="entry name" value="4Fe-4S ferredoxins"/>
    <property type="match status" value="1"/>
</dbReference>
<dbReference type="PATRIC" id="fig|1319815.3.peg.1700"/>
<dbReference type="InterPro" id="IPR040074">
    <property type="entry name" value="BssD/PflA/YjjW"/>
</dbReference>
<proteinExistence type="inferred from homology"/>
<comment type="similarity">
    <text evidence="2">Belongs to the organic radical-activating enzymes family.</text>
</comment>
<dbReference type="SUPFAM" id="SSF102114">
    <property type="entry name" value="Radical SAM enzymes"/>
    <property type="match status" value="1"/>
</dbReference>
<dbReference type="PIRSF" id="PIRSF000371">
    <property type="entry name" value="PFL_act_enz"/>
    <property type="match status" value="1"/>
</dbReference>
<dbReference type="PROSITE" id="PS00198">
    <property type="entry name" value="4FE4S_FER_1"/>
    <property type="match status" value="1"/>
</dbReference>
<dbReference type="SFLD" id="SFLDG01118">
    <property type="entry name" value="activating_enzymes__group_2"/>
    <property type="match status" value="1"/>
</dbReference>
<evidence type="ECO:0000256" key="7">
    <source>
        <dbReference type="ARBA" id="ARBA00023004"/>
    </source>
</evidence>
<evidence type="ECO:0000259" key="9">
    <source>
        <dbReference type="PROSITE" id="PS51379"/>
    </source>
</evidence>
<evidence type="ECO:0000256" key="4">
    <source>
        <dbReference type="ARBA" id="ARBA00022691"/>
    </source>
</evidence>
<dbReference type="InterPro" id="IPR050014">
    <property type="entry name" value="T4HPD_activ_SAM"/>
</dbReference>
<dbReference type="EMBL" id="AXZF01000067">
    <property type="protein sequence ID" value="ERT68372.1"/>
    <property type="molecule type" value="Genomic_DNA"/>
</dbReference>
<keyword evidence="7" id="KW-0408">Iron</keyword>
<keyword evidence="6" id="KW-0560">Oxidoreductase</keyword>
<dbReference type="InterPro" id="IPR013785">
    <property type="entry name" value="Aldolase_TIM"/>
</dbReference>
<evidence type="ECO:0000313" key="12">
    <source>
        <dbReference type="Proteomes" id="UP000017081"/>
    </source>
</evidence>
<dbReference type="NCBIfam" id="NF043069">
    <property type="entry name" value="T4HPD_activ_SAM"/>
    <property type="match status" value="1"/>
</dbReference>
<dbReference type="PROSITE" id="PS51918">
    <property type="entry name" value="RADICAL_SAM"/>
    <property type="match status" value="1"/>
</dbReference>
<dbReference type="InterPro" id="IPR058240">
    <property type="entry name" value="rSAM_sf"/>
</dbReference>
<evidence type="ECO:0008006" key="13">
    <source>
        <dbReference type="Google" id="ProtNLM"/>
    </source>
</evidence>
<dbReference type="SFLD" id="SFLDS00029">
    <property type="entry name" value="Radical_SAM"/>
    <property type="match status" value="1"/>
</dbReference>
<dbReference type="SFLD" id="SFLDG01066">
    <property type="entry name" value="organic_radical-activating_enz"/>
    <property type="match status" value="1"/>
</dbReference>
<keyword evidence="8" id="KW-0411">Iron-sulfur</keyword>
<comment type="caution">
    <text evidence="11">The sequence shown here is derived from an EMBL/GenBank/DDBJ whole genome shotgun (WGS) entry which is preliminary data.</text>
</comment>
<keyword evidence="4" id="KW-0949">S-adenosyl-L-methionine</keyword>
<sequence>MAIPYVINIQKYSLHDGDGIRTTIFFKGCLLNCWWCHNPESQRYTPELLFNYERCKGCKECEKICPEHVIKVEENIAKTERENCILCETCLDYCINEAREIVGKQYPIEELLKEIDKDKMFYEESGGGVTLSGGEIMTQDIGYLVELLKKIKKRGYHITIDTCGYAPQKNYEALIDYVDTFLYDIKTMDNEVHKKYMGKGNELILSNLKYLSECGKNIYIRIPLIGGVNSSQESIKDIVKFLKENVQVKKINLLPYHKAGTNKYEKLDLSYLGEDFVTPSQEELEKYLDIFRKNGFSDVKIGG</sequence>
<feature type="domain" description="Radical SAM core" evidence="10">
    <location>
        <begin position="15"/>
        <end position="297"/>
    </location>
</feature>
<dbReference type="STRING" id="1319815.HMPREF0202_01761"/>
<dbReference type="Pfam" id="PF12837">
    <property type="entry name" value="Fer4_6"/>
    <property type="match status" value="1"/>
</dbReference>
<dbReference type="GO" id="GO:0043364">
    <property type="term" value="F:glycyl-radical enzyme activating activity"/>
    <property type="evidence" value="ECO:0007669"/>
    <property type="project" value="InterPro"/>
</dbReference>
<evidence type="ECO:0000259" key="10">
    <source>
        <dbReference type="PROSITE" id="PS51918"/>
    </source>
</evidence>
<keyword evidence="5" id="KW-0479">Metal-binding</keyword>
<accession>U7V9H8</accession>
<dbReference type="PROSITE" id="PS51379">
    <property type="entry name" value="4FE4S_FER_2"/>
    <property type="match status" value="1"/>
</dbReference>
<dbReference type="InterPro" id="IPR017896">
    <property type="entry name" value="4Fe4S_Fe-S-bd"/>
</dbReference>
<dbReference type="Pfam" id="PF04055">
    <property type="entry name" value="Radical_SAM"/>
    <property type="match status" value="1"/>
</dbReference>
<reference evidence="11 12" key="1">
    <citation type="submission" date="2013-08" db="EMBL/GenBank/DDBJ databases">
        <authorList>
            <person name="Weinstock G."/>
            <person name="Sodergren E."/>
            <person name="Wylie T."/>
            <person name="Fulton L."/>
            <person name="Fulton R."/>
            <person name="Fronick C."/>
            <person name="O'Laughlin M."/>
            <person name="Godfrey J."/>
            <person name="Miner T."/>
            <person name="Herter B."/>
            <person name="Appelbaum E."/>
            <person name="Cordes M."/>
            <person name="Lek S."/>
            <person name="Wollam A."/>
            <person name="Pepin K.H."/>
            <person name="Palsikar V.B."/>
            <person name="Mitreva M."/>
            <person name="Wilson R.K."/>
        </authorList>
    </citation>
    <scope>NUCLEOTIDE SEQUENCE [LARGE SCALE GENOMIC DNA]</scope>
    <source>
        <strain evidence="11 12">ATCC BAA-474</strain>
    </source>
</reference>
<dbReference type="AlphaFoldDB" id="U7V9H8"/>
<dbReference type="HOGENOM" id="CLU_058969_0_0_0"/>
<evidence type="ECO:0000256" key="6">
    <source>
        <dbReference type="ARBA" id="ARBA00023002"/>
    </source>
</evidence>
<evidence type="ECO:0000256" key="5">
    <source>
        <dbReference type="ARBA" id="ARBA00022723"/>
    </source>
</evidence>
<dbReference type="PANTHER" id="PTHR30352:SF4">
    <property type="entry name" value="PYRUVATE FORMATE-LYASE 2-ACTIVATING ENZYME"/>
    <property type="match status" value="1"/>
</dbReference>
<dbReference type="Gene3D" id="3.30.70.20">
    <property type="match status" value="1"/>
</dbReference>
<dbReference type="Proteomes" id="UP000017081">
    <property type="component" value="Unassembled WGS sequence"/>
</dbReference>
<gene>
    <name evidence="11" type="ORF">HMPREF0202_01761</name>
</gene>
<protein>
    <recommendedName>
        <fullName evidence="13">Glycyl-radical enzyme activating protein family protein</fullName>
    </recommendedName>
</protein>
<dbReference type="InterPro" id="IPR001989">
    <property type="entry name" value="Radical_activat_CS"/>
</dbReference>
<evidence type="ECO:0000256" key="2">
    <source>
        <dbReference type="ARBA" id="ARBA00009777"/>
    </source>
</evidence>
<dbReference type="GO" id="GO:0051539">
    <property type="term" value="F:4 iron, 4 sulfur cluster binding"/>
    <property type="evidence" value="ECO:0007669"/>
    <property type="project" value="UniProtKB-KW"/>
</dbReference>
<dbReference type="PROSITE" id="PS01087">
    <property type="entry name" value="RADICAL_ACTIVATING"/>
    <property type="match status" value="1"/>
</dbReference>
<comment type="cofactor">
    <cofactor evidence="1">
        <name>[4Fe-4S] cluster</name>
        <dbReference type="ChEBI" id="CHEBI:49883"/>
    </cofactor>
</comment>
<keyword evidence="3" id="KW-0004">4Fe-4S</keyword>
<dbReference type="InterPro" id="IPR017900">
    <property type="entry name" value="4Fe4S_Fe_S_CS"/>
</dbReference>
<evidence type="ECO:0000313" key="11">
    <source>
        <dbReference type="EMBL" id="ERT68372.1"/>
    </source>
</evidence>